<accession>A0A840NNN5</accession>
<dbReference type="AlphaFoldDB" id="A0A840NNN5"/>
<dbReference type="Pfam" id="PF03009">
    <property type="entry name" value="GDPD"/>
    <property type="match status" value="1"/>
</dbReference>
<feature type="domain" description="GP-PDE" evidence="1">
    <location>
        <begin position="1"/>
        <end position="219"/>
    </location>
</feature>
<name>A0A840NNN5_9PSEU</name>
<dbReference type="PANTHER" id="PTHR43805">
    <property type="entry name" value="GLYCEROPHOSPHORYL DIESTER PHOSPHODIESTERASE"/>
    <property type="match status" value="1"/>
</dbReference>
<keyword evidence="2" id="KW-0378">Hydrolase</keyword>
<keyword evidence="3" id="KW-1185">Reference proteome</keyword>
<dbReference type="Gene3D" id="3.20.20.190">
    <property type="entry name" value="Phosphatidylinositol (PI) phosphodiesterase"/>
    <property type="match status" value="1"/>
</dbReference>
<dbReference type="InterPro" id="IPR017946">
    <property type="entry name" value="PLC-like_Pdiesterase_TIM-brl"/>
</dbReference>
<protein>
    <submittedName>
        <fullName evidence="2">Glycerophosphoryl diester phosphodiesterase</fullName>
        <ecNumber evidence="2">3.1.4.46</ecNumber>
    </submittedName>
</protein>
<evidence type="ECO:0000259" key="1">
    <source>
        <dbReference type="PROSITE" id="PS51704"/>
    </source>
</evidence>
<evidence type="ECO:0000313" key="3">
    <source>
        <dbReference type="Proteomes" id="UP000580474"/>
    </source>
</evidence>
<dbReference type="GO" id="GO:0008889">
    <property type="term" value="F:glycerophosphodiester phosphodiesterase activity"/>
    <property type="evidence" value="ECO:0007669"/>
    <property type="project" value="UniProtKB-EC"/>
</dbReference>
<dbReference type="GO" id="GO:0006629">
    <property type="term" value="P:lipid metabolic process"/>
    <property type="evidence" value="ECO:0007669"/>
    <property type="project" value="InterPro"/>
</dbReference>
<proteinExistence type="predicted"/>
<sequence>MSALRRAVDEGYRYLETDVHATADEVVVLNHDPNLDRTTDGRGTIRRLPWSAVGSARVGGREPVARLDDVLEELPQALLNIDVKEDAAVRPVLETLRRHDAWHRVCLASFDERRLRELRKGGSSELLTSMGKRSAATLWGASRYGGRGLRSRIDGWAAQVPRWHGRIRVVDQRFVRMAHHWGLEVHTWTVNEASEMRDLLDLGVDGVVTDRPDVLRDVLRDVLGDRFAGGTGPGGLREAERGDDLS</sequence>
<dbReference type="SUPFAM" id="SSF51695">
    <property type="entry name" value="PLC-like phosphodiesterases"/>
    <property type="match status" value="1"/>
</dbReference>
<organism evidence="2 3">
    <name type="scientific">Saccharopolyspora gloriosae</name>
    <dbReference type="NCBI Taxonomy" id="455344"/>
    <lineage>
        <taxon>Bacteria</taxon>
        <taxon>Bacillati</taxon>
        <taxon>Actinomycetota</taxon>
        <taxon>Actinomycetes</taxon>
        <taxon>Pseudonocardiales</taxon>
        <taxon>Pseudonocardiaceae</taxon>
        <taxon>Saccharopolyspora</taxon>
    </lineage>
</organism>
<dbReference type="InterPro" id="IPR030395">
    <property type="entry name" value="GP_PDE_dom"/>
</dbReference>
<dbReference type="EMBL" id="JACHIV010000001">
    <property type="protein sequence ID" value="MBB5069867.1"/>
    <property type="molecule type" value="Genomic_DNA"/>
</dbReference>
<reference evidence="2 3" key="1">
    <citation type="submission" date="2020-08" db="EMBL/GenBank/DDBJ databases">
        <title>Sequencing the genomes of 1000 actinobacteria strains.</title>
        <authorList>
            <person name="Klenk H.-P."/>
        </authorList>
    </citation>
    <scope>NUCLEOTIDE SEQUENCE [LARGE SCALE GENOMIC DNA]</scope>
    <source>
        <strain evidence="2 3">DSM 45582</strain>
    </source>
</reference>
<dbReference type="PROSITE" id="PS51704">
    <property type="entry name" value="GP_PDE"/>
    <property type="match status" value="1"/>
</dbReference>
<gene>
    <name evidence="2" type="ORF">BJ969_002955</name>
</gene>
<dbReference type="EC" id="3.1.4.46" evidence="2"/>
<dbReference type="PANTHER" id="PTHR43805:SF1">
    <property type="entry name" value="GP-PDE DOMAIN-CONTAINING PROTEIN"/>
    <property type="match status" value="1"/>
</dbReference>
<evidence type="ECO:0000313" key="2">
    <source>
        <dbReference type="EMBL" id="MBB5069867.1"/>
    </source>
</evidence>
<dbReference type="Proteomes" id="UP000580474">
    <property type="component" value="Unassembled WGS sequence"/>
</dbReference>
<comment type="caution">
    <text evidence="2">The sequence shown here is derived from an EMBL/GenBank/DDBJ whole genome shotgun (WGS) entry which is preliminary data.</text>
</comment>